<dbReference type="Gene3D" id="3.90.226.10">
    <property type="entry name" value="2-enoyl-CoA Hydratase, Chain A, domain 1"/>
    <property type="match status" value="1"/>
</dbReference>
<dbReference type="PANTHER" id="PTHR11941">
    <property type="entry name" value="ENOYL-COA HYDRATASE-RELATED"/>
    <property type="match status" value="1"/>
</dbReference>
<comment type="similarity">
    <text evidence="1">Belongs to the enoyl-CoA hydratase/isomerase family.</text>
</comment>
<evidence type="ECO:0000313" key="5">
    <source>
        <dbReference type="EMBL" id="MFC5061075.1"/>
    </source>
</evidence>
<protein>
    <submittedName>
        <fullName evidence="5">Enoyl-CoA hydratase/isomerase family protein</fullName>
    </submittedName>
</protein>
<gene>
    <name evidence="5" type="ORF">ACFPBZ_02565</name>
</gene>
<dbReference type="Proteomes" id="UP001595947">
    <property type="component" value="Unassembled WGS sequence"/>
</dbReference>
<sequence length="269" mass="28548">MSVGDTKRSGAGAPEADAVVTYEVDDGVAWLTIDRPEARNALSKDVRDGLWEGTRRFVSDESAAVLVLTGAGEKAFCAGGDLKEMAETALEVPPPDFLPQFGRNIDVRKPTIAAVNGVAYAGGFLLAQQCDLVVAAEHARFAVSEVKVGRGSPWAAPLSWLVPPRVALEILLTGDPLDAARAREVGLVNHVVPAADLHARTQELARTIAGNAPLSVAAGKKTAYLSASHSLAEAYEKAEEIWAPVYRSADAQEGPAAFRDRRSPIWTGR</sequence>
<comment type="caution">
    <text evidence="5">The sequence shown here is derived from an EMBL/GenBank/DDBJ whole genome shotgun (WGS) entry which is preliminary data.</text>
</comment>
<evidence type="ECO:0000256" key="2">
    <source>
        <dbReference type="ARBA" id="ARBA00023239"/>
    </source>
</evidence>
<dbReference type="PANTHER" id="PTHR11941:SF54">
    <property type="entry name" value="ENOYL-COA HYDRATASE, MITOCHONDRIAL"/>
    <property type="match status" value="1"/>
</dbReference>
<evidence type="ECO:0000313" key="6">
    <source>
        <dbReference type="Proteomes" id="UP001595947"/>
    </source>
</evidence>
<dbReference type="Pfam" id="PF00378">
    <property type="entry name" value="ECH_1"/>
    <property type="match status" value="1"/>
</dbReference>
<dbReference type="Gene3D" id="1.10.12.10">
    <property type="entry name" value="Lyase 2-enoyl-coa Hydratase, Chain A, domain 2"/>
    <property type="match status" value="1"/>
</dbReference>
<reference evidence="6" key="1">
    <citation type="journal article" date="2019" name="Int. J. Syst. Evol. Microbiol.">
        <title>The Global Catalogue of Microorganisms (GCM) 10K type strain sequencing project: providing services to taxonomists for standard genome sequencing and annotation.</title>
        <authorList>
            <consortium name="The Broad Institute Genomics Platform"/>
            <consortium name="The Broad Institute Genome Sequencing Center for Infectious Disease"/>
            <person name="Wu L."/>
            <person name="Ma J."/>
        </authorList>
    </citation>
    <scope>NUCLEOTIDE SEQUENCE [LARGE SCALE GENOMIC DNA]</scope>
    <source>
        <strain evidence="6">CGMCC 4.7093</strain>
    </source>
</reference>
<evidence type="ECO:0000256" key="4">
    <source>
        <dbReference type="ARBA" id="ARBA00023717"/>
    </source>
</evidence>
<dbReference type="EMBL" id="JBHSIV010000002">
    <property type="protein sequence ID" value="MFC5061075.1"/>
    <property type="molecule type" value="Genomic_DNA"/>
</dbReference>
<organism evidence="5 6">
    <name type="scientific">Actinomycetospora atypica</name>
    <dbReference type="NCBI Taxonomy" id="1290095"/>
    <lineage>
        <taxon>Bacteria</taxon>
        <taxon>Bacillati</taxon>
        <taxon>Actinomycetota</taxon>
        <taxon>Actinomycetes</taxon>
        <taxon>Pseudonocardiales</taxon>
        <taxon>Pseudonocardiaceae</taxon>
        <taxon>Actinomycetospora</taxon>
    </lineage>
</organism>
<name>A0ABV9YHS7_9PSEU</name>
<dbReference type="InterPro" id="IPR001753">
    <property type="entry name" value="Enoyl-CoA_hydra/iso"/>
</dbReference>
<comment type="catalytic activity">
    <reaction evidence="4">
        <text>a 4-saturated-(3S)-3-hydroxyacyl-CoA = a (3E)-enoyl-CoA + H2O</text>
        <dbReference type="Rhea" id="RHEA:20724"/>
        <dbReference type="ChEBI" id="CHEBI:15377"/>
        <dbReference type="ChEBI" id="CHEBI:58521"/>
        <dbReference type="ChEBI" id="CHEBI:137480"/>
        <dbReference type="EC" id="4.2.1.17"/>
    </reaction>
</comment>
<dbReference type="InterPro" id="IPR014748">
    <property type="entry name" value="Enoyl-CoA_hydra_C"/>
</dbReference>
<dbReference type="RefSeq" id="WP_378034430.1">
    <property type="nucleotide sequence ID" value="NZ_JBHSIV010000002.1"/>
</dbReference>
<dbReference type="CDD" id="cd06558">
    <property type="entry name" value="crotonase-like"/>
    <property type="match status" value="1"/>
</dbReference>
<accession>A0ABV9YHS7</accession>
<evidence type="ECO:0000256" key="3">
    <source>
        <dbReference type="ARBA" id="ARBA00023709"/>
    </source>
</evidence>
<proteinExistence type="inferred from homology"/>
<dbReference type="SUPFAM" id="SSF52096">
    <property type="entry name" value="ClpP/crotonase"/>
    <property type="match status" value="1"/>
</dbReference>
<dbReference type="InterPro" id="IPR029045">
    <property type="entry name" value="ClpP/crotonase-like_dom_sf"/>
</dbReference>
<keyword evidence="6" id="KW-1185">Reference proteome</keyword>
<evidence type="ECO:0000256" key="1">
    <source>
        <dbReference type="ARBA" id="ARBA00005254"/>
    </source>
</evidence>
<comment type="catalytic activity">
    <reaction evidence="3">
        <text>a (3S)-3-hydroxyacyl-CoA = a (2E)-enoyl-CoA + H2O</text>
        <dbReference type="Rhea" id="RHEA:16105"/>
        <dbReference type="ChEBI" id="CHEBI:15377"/>
        <dbReference type="ChEBI" id="CHEBI:57318"/>
        <dbReference type="ChEBI" id="CHEBI:58856"/>
        <dbReference type="EC" id="4.2.1.17"/>
    </reaction>
</comment>
<keyword evidence="2" id="KW-0456">Lyase</keyword>